<dbReference type="Proteomes" id="UP000580344">
    <property type="component" value="Unassembled WGS sequence"/>
</dbReference>
<dbReference type="EMBL" id="JABFOQ010000004">
    <property type="protein sequence ID" value="NOJ74851.1"/>
    <property type="molecule type" value="Genomic_DNA"/>
</dbReference>
<sequence length="89" mass="10366">MKLKELKSDEIQELLIELYNRAYKKGYENNKNQLSENCKTDTREGVIISDGGDVNDVNDHVDVQLSNQEKMEVVEYIQTKLFDLLNDEL</sequence>
<keyword evidence="2" id="KW-1185">Reference proteome</keyword>
<reference evidence="1 2" key="1">
    <citation type="submission" date="2020-05" db="EMBL/GenBank/DDBJ databases">
        <title>Tigecycline resistant gene in Empedobacter stercoris.</title>
        <authorList>
            <person name="Chen Y."/>
            <person name="Cheng Y."/>
            <person name="Zhou K."/>
        </authorList>
    </citation>
    <scope>NUCLEOTIDE SEQUENCE [LARGE SCALE GENOMIC DNA]</scope>
    <source>
        <strain evidence="1 2">ES202</strain>
    </source>
</reference>
<proteinExistence type="predicted"/>
<organism evidence="1 2">
    <name type="scientific">Empedobacter stercoris</name>
    <dbReference type="NCBI Taxonomy" id="1628248"/>
    <lineage>
        <taxon>Bacteria</taxon>
        <taxon>Pseudomonadati</taxon>
        <taxon>Bacteroidota</taxon>
        <taxon>Flavobacteriia</taxon>
        <taxon>Flavobacteriales</taxon>
        <taxon>Weeksellaceae</taxon>
        <taxon>Empedobacter</taxon>
    </lineage>
</organism>
<accession>A0ABX1WJW9</accession>
<protein>
    <submittedName>
        <fullName evidence="1">Uncharacterized protein</fullName>
    </submittedName>
</protein>
<evidence type="ECO:0000313" key="1">
    <source>
        <dbReference type="EMBL" id="NOJ74851.1"/>
    </source>
</evidence>
<comment type="caution">
    <text evidence="1">The sequence shown here is derived from an EMBL/GenBank/DDBJ whole genome shotgun (WGS) entry which is preliminary data.</text>
</comment>
<gene>
    <name evidence="1" type="ORF">HMH06_03175</name>
</gene>
<name>A0ABX1WJW9_9FLAO</name>
<evidence type="ECO:0000313" key="2">
    <source>
        <dbReference type="Proteomes" id="UP000580344"/>
    </source>
</evidence>
<dbReference type="RefSeq" id="WP_171622171.1">
    <property type="nucleotide sequence ID" value="NZ_CP053698.1"/>
</dbReference>